<name>A0A9N9TRX0_PHYSR</name>
<reference evidence="1" key="1">
    <citation type="submission" date="2022-01" db="EMBL/GenBank/DDBJ databases">
        <authorList>
            <person name="King R."/>
        </authorList>
    </citation>
    <scope>NUCLEOTIDE SEQUENCE</scope>
</reference>
<evidence type="ECO:0008006" key="3">
    <source>
        <dbReference type="Google" id="ProtNLM"/>
    </source>
</evidence>
<dbReference type="AlphaFoldDB" id="A0A9N9TRX0"/>
<dbReference type="Proteomes" id="UP001153712">
    <property type="component" value="Chromosome 5"/>
</dbReference>
<gene>
    <name evidence="1" type="ORF">PHYEVI_LOCUS8479</name>
</gene>
<protein>
    <recommendedName>
        <fullName evidence="3">Securin</fullName>
    </recommendedName>
</protein>
<proteinExistence type="predicted"/>
<accession>A0A9N9TRX0</accession>
<evidence type="ECO:0000313" key="1">
    <source>
        <dbReference type="EMBL" id="CAG9862157.1"/>
    </source>
</evidence>
<organism evidence="1 2">
    <name type="scientific">Phyllotreta striolata</name>
    <name type="common">Striped flea beetle</name>
    <name type="synonym">Crioceris striolata</name>
    <dbReference type="NCBI Taxonomy" id="444603"/>
    <lineage>
        <taxon>Eukaryota</taxon>
        <taxon>Metazoa</taxon>
        <taxon>Ecdysozoa</taxon>
        <taxon>Arthropoda</taxon>
        <taxon>Hexapoda</taxon>
        <taxon>Insecta</taxon>
        <taxon>Pterygota</taxon>
        <taxon>Neoptera</taxon>
        <taxon>Endopterygota</taxon>
        <taxon>Coleoptera</taxon>
        <taxon>Polyphaga</taxon>
        <taxon>Cucujiformia</taxon>
        <taxon>Chrysomeloidea</taxon>
        <taxon>Chrysomelidae</taxon>
        <taxon>Galerucinae</taxon>
        <taxon>Alticini</taxon>
        <taxon>Phyllotreta</taxon>
    </lineage>
</organism>
<evidence type="ECO:0000313" key="2">
    <source>
        <dbReference type="Proteomes" id="UP001153712"/>
    </source>
</evidence>
<keyword evidence="2" id="KW-1185">Reference proteome</keyword>
<sequence length="157" mass="17832">MFSTPAIKVYSENSNAIQRKPGVQSARKPLFDRSVNKASLSVKSEQKQKKPIVKTPIVKTPAPQVDNNIEYSNIEFEDPFSDVWMPLDIDKHIGNVVKALLCDYSTPPPSPLRIDEDTFIDEDLLNPPDLFPERIKPLELPEIELPKLVFSDDEEFP</sequence>
<dbReference type="EMBL" id="OU900098">
    <property type="protein sequence ID" value="CAG9862157.1"/>
    <property type="molecule type" value="Genomic_DNA"/>
</dbReference>